<dbReference type="InterPro" id="IPR052895">
    <property type="entry name" value="HetReg/Transcr_Mod"/>
</dbReference>
<keyword evidence="3" id="KW-1185">Reference proteome</keyword>
<evidence type="ECO:0000313" key="3">
    <source>
        <dbReference type="Proteomes" id="UP001285441"/>
    </source>
</evidence>
<proteinExistence type="predicted"/>
<feature type="domain" description="Heterokaryon incompatibility" evidence="1">
    <location>
        <begin position="120"/>
        <end position="289"/>
    </location>
</feature>
<dbReference type="Pfam" id="PF26639">
    <property type="entry name" value="Het-6_barrel"/>
    <property type="match status" value="1"/>
</dbReference>
<dbReference type="PANTHER" id="PTHR24148">
    <property type="entry name" value="ANKYRIN REPEAT DOMAIN-CONTAINING PROTEIN 39 HOMOLOG-RELATED"/>
    <property type="match status" value="1"/>
</dbReference>
<dbReference type="InterPro" id="IPR010730">
    <property type="entry name" value="HET"/>
</dbReference>
<organism evidence="2 3">
    <name type="scientific">Podospora didyma</name>
    <dbReference type="NCBI Taxonomy" id="330526"/>
    <lineage>
        <taxon>Eukaryota</taxon>
        <taxon>Fungi</taxon>
        <taxon>Dikarya</taxon>
        <taxon>Ascomycota</taxon>
        <taxon>Pezizomycotina</taxon>
        <taxon>Sordariomycetes</taxon>
        <taxon>Sordariomycetidae</taxon>
        <taxon>Sordariales</taxon>
        <taxon>Podosporaceae</taxon>
        <taxon>Podospora</taxon>
    </lineage>
</organism>
<name>A0AAE0NUP7_9PEZI</name>
<accession>A0AAE0NUP7</accession>
<evidence type="ECO:0000259" key="1">
    <source>
        <dbReference type="Pfam" id="PF06985"/>
    </source>
</evidence>
<dbReference type="Proteomes" id="UP001285441">
    <property type="component" value="Unassembled WGS sequence"/>
</dbReference>
<protein>
    <submittedName>
        <fullName evidence="2">Heterokaryon incompatibility protein-domain-containing protein</fullName>
    </submittedName>
</protein>
<reference evidence="2" key="2">
    <citation type="submission" date="2023-06" db="EMBL/GenBank/DDBJ databases">
        <authorList>
            <consortium name="Lawrence Berkeley National Laboratory"/>
            <person name="Haridas S."/>
            <person name="Hensen N."/>
            <person name="Bonometti L."/>
            <person name="Westerberg I."/>
            <person name="Brannstrom I.O."/>
            <person name="Guillou S."/>
            <person name="Cros-Aarteil S."/>
            <person name="Calhoun S."/>
            <person name="Kuo A."/>
            <person name="Mondo S."/>
            <person name="Pangilinan J."/>
            <person name="Riley R."/>
            <person name="LaButti K."/>
            <person name="Andreopoulos B."/>
            <person name="Lipzen A."/>
            <person name="Chen C."/>
            <person name="Yanf M."/>
            <person name="Daum C."/>
            <person name="Ng V."/>
            <person name="Clum A."/>
            <person name="Steindorff A."/>
            <person name="Ohm R."/>
            <person name="Martin F."/>
            <person name="Silar P."/>
            <person name="Natvig D."/>
            <person name="Lalanne C."/>
            <person name="Gautier V."/>
            <person name="Ament-velasquez S.L."/>
            <person name="Kruys A."/>
            <person name="Hutchinson M.I."/>
            <person name="Powell A.J."/>
            <person name="Barry K."/>
            <person name="Miller A.N."/>
            <person name="Grigoriev I.V."/>
            <person name="Debuchy R."/>
            <person name="Gladieux P."/>
            <person name="Thoren M.H."/>
            <person name="Johannesson H."/>
        </authorList>
    </citation>
    <scope>NUCLEOTIDE SEQUENCE</scope>
    <source>
        <strain evidence="2">CBS 232.78</strain>
    </source>
</reference>
<dbReference type="AlphaFoldDB" id="A0AAE0NUP7"/>
<dbReference type="PANTHER" id="PTHR24148:SF64">
    <property type="entry name" value="HETEROKARYON INCOMPATIBILITY DOMAIN-CONTAINING PROTEIN"/>
    <property type="match status" value="1"/>
</dbReference>
<comment type="caution">
    <text evidence="2">The sequence shown here is derived from an EMBL/GenBank/DDBJ whole genome shotgun (WGS) entry which is preliminary data.</text>
</comment>
<dbReference type="Pfam" id="PF06985">
    <property type="entry name" value="HET"/>
    <property type="match status" value="1"/>
</dbReference>
<gene>
    <name evidence="2" type="ORF">B0H63DRAFT_165018</name>
</gene>
<sequence length="737" mass="84279">MGASQSSLPANQYQYKPLENSDIRLITILPAKSIEDNILIRIAHVTLLAPQQHEPTSGMSFRDVAKDLPPGWIVREALDGRLVFYNPTPNRGEESRWTWVSPPTFTTWPQPCRPYSDHKYEALSYVWGSSPRKTAIAYVTTDSSATPDQSTTILAELIIRPNLADAIRHLRYQDRERTIWIDAISINQSDVAERDEQVTRMSDIYRLAYRVVVWLGPRTQDSKHALNTLEYLGKQVVISTDNFRMPAPDAAEPTWYSPKERLPYDPKTWRAIGKLFSRDWFERLWVIQEIKLARDAIVCCGSDQVKWSCIRNGIFTLFAKEDTNPHVSRIRLELTNRLFWPANVNNPISFVIINAFTSIKCQDKRDRIYGFLGLFYPDFRSKIDPDYRSPAEHVFRDFVVAHIKHFQRLELLCACFLQPATPGTPSWVPEFSGPAEASFRLLGYFAAGYSCSWFEFDAPNILRVTGRECTTVTRLTRPIEGKDERTLVETIRRFEPSDLDTAQPYITGESFRTAYAKSLAHNWLQERYPDRTSYQTEERWASQDSAKALFGEHAKTPLGKGILLSAIERRTVASIRNRPYMVTKEGYIGFGPPAAKLGDIVCILLGCSHPMLLRPQLDNKYLVVGSCFIYGLHDAIGLLGPLPSPWRAQVFKDSIGLRSVHRFFNPDTNTLSDEDPRLEPLDESWERVADVQRTGNDPYLFQRFKNKLTGEVINSDPRLTPEALKARGVDLKEFSLI</sequence>
<dbReference type="EMBL" id="JAULSW010000003">
    <property type="protein sequence ID" value="KAK3387780.1"/>
    <property type="molecule type" value="Genomic_DNA"/>
</dbReference>
<reference evidence="2" key="1">
    <citation type="journal article" date="2023" name="Mol. Phylogenet. Evol.">
        <title>Genome-scale phylogeny and comparative genomics of the fungal order Sordariales.</title>
        <authorList>
            <person name="Hensen N."/>
            <person name="Bonometti L."/>
            <person name="Westerberg I."/>
            <person name="Brannstrom I.O."/>
            <person name="Guillou S."/>
            <person name="Cros-Aarteil S."/>
            <person name="Calhoun S."/>
            <person name="Haridas S."/>
            <person name="Kuo A."/>
            <person name="Mondo S."/>
            <person name="Pangilinan J."/>
            <person name="Riley R."/>
            <person name="LaButti K."/>
            <person name="Andreopoulos B."/>
            <person name="Lipzen A."/>
            <person name="Chen C."/>
            <person name="Yan M."/>
            <person name="Daum C."/>
            <person name="Ng V."/>
            <person name="Clum A."/>
            <person name="Steindorff A."/>
            <person name="Ohm R.A."/>
            <person name="Martin F."/>
            <person name="Silar P."/>
            <person name="Natvig D.O."/>
            <person name="Lalanne C."/>
            <person name="Gautier V."/>
            <person name="Ament-Velasquez S.L."/>
            <person name="Kruys A."/>
            <person name="Hutchinson M.I."/>
            <person name="Powell A.J."/>
            <person name="Barry K."/>
            <person name="Miller A.N."/>
            <person name="Grigoriev I.V."/>
            <person name="Debuchy R."/>
            <person name="Gladieux P."/>
            <person name="Hiltunen Thoren M."/>
            <person name="Johannesson H."/>
        </authorList>
    </citation>
    <scope>NUCLEOTIDE SEQUENCE</scope>
    <source>
        <strain evidence="2">CBS 232.78</strain>
    </source>
</reference>
<evidence type="ECO:0000313" key="2">
    <source>
        <dbReference type="EMBL" id="KAK3387780.1"/>
    </source>
</evidence>